<dbReference type="InterPro" id="IPR005467">
    <property type="entry name" value="His_kinase_dom"/>
</dbReference>
<feature type="domain" description="Histidine kinase" evidence="7">
    <location>
        <begin position="638"/>
        <end position="858"/>
    </location>
</feature>
<dbReference type="GO" id="GO:0009927">
    <property type="term" value="F:histidine phosphotransfer kinase activity"/>
    <property type="evidence" value="ECO:0007669"/>
    <property type="project" value="TreeGrafter"/>
</dbReference>
<dbReference type="RefSeq" id="WP_210804036.1">
    <property type="nucleotide sequence ID" value="NZ_JAGQDE010000027.1"/>
</dbReference>
<dbReference type="SUPFAM" id="SSF47384">
    <property type="entry name" value="Homodimeric domain of signal transducing histidine kinase"/>
    <property type="match status" value="1"/>
</dbReference>
<dbReference type="Gene3D" id="2.10.70.100">
    <property type="match status" value="1"/>
</dbReference>
<dbReference type="GO" id="GO:0005886">
    <property type="term" value="C:plasma membrane"/>
    <property type="evidence" value="ECO:0007669"/>
    <property type="project" value="TreeGrafter"/>
</dbReference>
<dbReference type="Gene3D" id="3.30.450.20">
    <property type="entry name" value="PAS domain"/>
    <property type="match status" value="4"/>
</dbReference>
<dbReference type="Pfam" id="PF00512">
    <property type="entry name" value="HisKA"/>
    <property type="match status" value="1"/>
</dbReference>
<evidence type="ECO:0000256" key="3">
    <source>
        <dbReference type="ARBA" id="ARBA00022553"/>
    </source>
</evidence>
<evidence type="ECO:0000313" key="11">
    <source>
        <dbReference type="EMBL" id="MBQ0961352.1"/>
    </source>
</evidence>
<gene>
    <name evidence="11" type="ORF">KAK06_20515</name>
</gene>
<dbReference type="Gene3D" id="3.30.565.10">
    <property type="entry name" value="Histidine kinase-like ATPase, C-terminal domain"/>
    <property type="match status" value="1"/>
</dbReference>
<dbReference type="PRINTS" id="PR00344">
    <property type="entry name" value="BCTRLSENSOR"/>
</dbReference>
<accession>A0A940YMJ6</accession>
<dbReference type="PROSITE" id="PS50110">
    <property type="entry name" value="RESPONSE_REGULATORY"/>
    <property type="match status" value="1"/>
</dbReference>
<dbReference type="EMBL" id="JAGQDE010000027">
    <property type="protein sequence ID" value="MBQ0961352.1"/>
    <property type="molecule type" value="Genomic_DNA"/>
</dbReference>
<evidence type="ECO:0000256" key="2">
    <source>
        <dbReference type="ARBA" id="ARBA00012438"/>
    </source>
</evidence>
<dbReference type="SUPFAM" id="SSF55874">
    <property type="entry name" value="ATPase domain of HSP90 chaperone/DNA topoisomerase II/histidine kinase"/>
    <property type="match status" value="1"/>
</dbReference>
<name>A0A940YMJ6_9BURK</name>
<organism evidence="11 12">
    <name type="scientific">Ideonella aquatica</name>
    <dbReference type="NCBI Taxonomy" id="2824119"/>
    <lineage>
        <taxon>Bacteria</taxon>
        <taxon>Pseudomonadati</taxon>
        <taxon>Pseudomonadota</taxon>
        <taxon>Betaproteobacteria</taxon>
        <taxon>Burkholderiales</taxon>
        <taxon>Sphaerotilaceae</taxon>
        <taxon>Ideonella</taxon>
    </lineage>
</organism>
<dbReference type="SMART" id="SM00387">
    <property type="entry name" value="HATPase_c"/>
    <property type="match status" value="1"/>
</dbReference>
<evidence type="ECO:0000256" key="5">
    <source>
        <dbReference type="ARBA" id="ARBA00022777"/>
    </source>
</evidence>
<comment type="caution">
    <text evidence="11">The sequence shown here is derived from an EMBL/GenBank/DDBJ whole genome shotgun (WGS) entry which is preliminary data.</text>
</comment>
<dbReference type="InterPro" id="IPR011006">
    <property type="entry name" value="CheY-like_superfamily"/>
</dbReference>
<dbReference type="EC" id="2.7.13.3" evidence="2"/>
<keyword evidence="12" id="KW-1185">Reference proteome</keyword>
<keyword evidence="3 6" id="KW-0597">Phosphoprotein</keyword>
<dbReference type="Gene3D" id="3.40.50.2300">
    <property type="match status" value="1"/>
</dbReference>
<sequence length="1010" mass="112025">MSATPPAPAAPGDDAVALWWYEVPMPCWRLGPTGWLPNRAAQRWLSEQAPPEDDWAHVLEALSAAPPQQPCVLGLRHPSMALHFMPQSLGAHSCWWLQRTELGSGDLVSVTELLELLRGHGPVGSLVRDLDSGIGQWDGEVFEMLGVPPSQGTPHFSQALAMVHEADRAAFLQRHEVLSAEPGRYSLHFRIRRPDGQIRHLLSLTEVLAARGGHGPRLVSLLFDETDSVVRHQAEREASDDLSSVLAMAGVSVWRVDVASQTVTFNDSGYRMMGLVPREEPMPLAEVRALVHPEDLPRVVEAAAEASRSDAVVDVMARYRDGQGGWRRLLTRRVARRDADGVVRTLLGVSLDLSELSQERDRALALMDRMRLVTDAIGVGFWWRDLDAGLLEWDERMYRLHHRDPSEGSPSLDEFLERHVHPIDRPMLVARQQRHIDEWPATSEVTFRILTPEGQTRWIQSWTQRHWRDGHRLSFGLHIDVTAQREAQWQAERERERDRFAIEAAGIGVWEVPLDGRQARWSPSMYALFGRPATETLSPLRVMAEALDRGALAETRDALRRCRLHGRDFRVEHAVQWPDGSQRWLLSFGRLQCDSAGQAMAVTGVAIDITGRRRTEELARERDRAEQASLAKSALMARVSHELRTPMNAVLGFAELMALDELSATQQERLRCIRAAGGHLMELIDDLLSLSRADAAVASRATQPVPVSEVLADVCQWVDALALAHGVQVEARQAMNTPAWVMADRRRLGQVLTNLLTNAIKYNRSGGQVWIELSGTDLDGKPAWSLAVRDNGRGLSPEQQVHLFEPFNRLGAEREGIPGSGIGLSIVRQLITDMGGRLEVSSRAGQGSVFRVDLLAAVAPERQAVAPSRQGSAAPQGPLPASAEAPIEVLYVEDNAVNEMLVSQALSLRPRFRLRTAGDGAQGLALAAQHAPRIVLLDMQLPDCHGLELLQRLRQLPALTGSRFVALSANAMPDDMRAALEAGFHHYWTKPLDVMRFLDDMDAQAAQLAP</sequence>
<dbReference type="PROSITE" id="PS50112">
    <property type="entry name" value="PAS"/>
    <property type="match status" value="1"/>
</dbReference>
<dbReference type="SUPFAM" id="SSF52172">
    <property type="entry name" value="CheY-like"/>
    <property type="match status" value="1"/>
</dbReference>
<dbReference type="CDD" id="cd00082">
    <property type="entry name" value="HisKA"/>
    <property type="match status" value="1"/>
</dbReference>
<evidence type="ECO:0000259" key="10">
    <source>
        <dbReference type="PROSITE" id="PS50113"/>
    </source>
</evidence>
<evidence type="ECO:0000259" key="8">
    <source>
        <dbReference type="PROSITE" id="PS50110"/>
    </source>
</evidence>
<dbReference type="SMART" id="SM00388">
    <property type="entry name" value="HisKA"/>
    <property type="match status" value="1"/>
</dbReference>
<reference evidence="11" key="1">
    <citation type="submission" date="2021-04" db="EMBL/GenBank/DDBJ databases">
        <title>The genome sequence of Ideonella sp. 4Y11.</title>
        <authorList>
            <person name="Liu Y."/>
        </authorList>
    </citation>
    <scope>NUCLEOTIDE SEQUENCE</scope>
    <source>
        <strain evidence="11">4Y11</strain>
    </source>
</reference>
<dbReference type="PROSITE" id="PS50113">
    <property type="entry name" value="PAC"/>
    <property type="match status" value="1"/>
</dbReference>
<dbReference type="PROSITE" id="PS50109">
    <property type="entry name" value="HIS_KIN"/>
    <property type="match status" value="1"/>
</dbReference>
<dbReference type="SMART" id="SM00091">
    <property type="entry name" value="PAS"/>
    <property type="match status" value="4"/>
</dbReference>
<dbReference type="InterPro" id="IPR036890">
    <property type="entry name" value="HATPase_C_sf"/>
</dbReference>
<protein>
    <recommendedName>
        <fullName evidence="2">histidine kinase</fullName>
        <ecNumber evidence="2">2.7.13.3</ecNumber>
    </recommendedName>
</protein>
<proteinExistence type="predicted"/>
<dbReference type="PANTHER" id="PTHR43047">
    <property type="entry name" value="TWO-COMPONENT HISTIDINE PROTEIN KINASE"/>
    <property type="match status" value="1"/>
</dbReference>
<evidence type="ECO:0000256" key="6">
    <source>
        <dbReference type="PROSITE-ProRule" id="PRU00169"/>
    </source>
</evidence>
<feature type="domain" description="PAC" evidence="10">
    <location>
        <begin position="565"/>
        <end position="621"/>
    </location>
</feature>
<dbReference type="Pfam" id="PF00072">
    <property type="entry name" value="Response_reg"/>
    <property type="match status" value="1"/>
</dbReference>
<dbReference type="NCBIfam" id="TIGR00229">
    <property type="entry name" value="sensory_box"/>
    <property type="match status" value="1"/>
</dbReference>
<dbReference type="Proteomes" id="UP000678374">
    <property type="component" value="Unassembled WGS sequence"/>
</dbReference>
<dbReference type="Gene3D" id="1.10.287.130">
    <property type="match status" value="1"/>
</dbReference>
<evidence type="ECO:0000256" key="4">
    <source>
        <dbReference type="ARBA" id="ARBA00022679"/>
    </source>
</evidence>
<dbReference type="GO" id="GO:0000155">
    <property type="term" value="F:phosphorelay sensor kinase activity"/>
    <property type="evidence" value="ECO:0007669"/>
    <property type="project" value="InterPro"/>
</dbReference>
<dbReference type="SMART" id="SM00086">
    <property type="entry name" value="PAC"/>
    <property type="match status" value="4"/>
</dbReference>
<feature type="domain" description="Response regulatory" evidence="8">
    <location>
        <begin position="888"/>
        <end position="1005"/>
    </location>
</feature>
<evidence type="ECO:0000256" key="1">
    <source>
        <dbReference type="ARBA" id="ARBA00000085"/>
    </source>
</evidence>
<dbReference type="Pfam" id="PF02518">
    <property type="entry name" value="HATPase_c"/>
    <property type="match status" value="1"/>
</dbReference>
<dbReference type="InterPro" id="IPR035965">
    <property type="entry name" value="PAS-like_dom_sf"/>
</dbReference>
<dbReference type="InterPro" id="IPR001610">
    <property type="entry name" value="PAC"/>
</dbReference>
<feature type="domain" description="PAS" evidence="9">
    <location>
        <begin position="238"/>
        <end position="310"/>
    </location>
</feature>
<dbReference type="InterPro" id="IPR003594">
    <property type="entry name" value="HATPase_dom"/>
</dbReference>
<feature type="modified residue" description="4-aspartylphosphate" evidence="6">
    <location>
        <position position="938"/>
    </location>
</feature>
<dbReference type="SUPFAM" id="SSF55785">
    <property type="entry name" value="PYP-like sensor domain (PAS domain)"/>
    <property type="match status" value="4"/>
</dbReference>
<evidence type="ECO:0000259" key="9">
    <source>
        <dbReference type="PROSITE" id="PS50112"/>
    </source>
</evidence>
<dbReference type="InterPro" id="IPR003661">
    <property type="entry name" value="HisK_dim/P_dom"/>
</dbReference>
<dbReference type="AlphaFoldDB" id="A0A940YMJ6"/>
<dbReference type="Pfam" id="PF08447">
    <property type="entry name" value="PAS_3"/>
    <property type="match status" value="3"/>
</dbReference>
<evidence type="ECO:0000259" key="7">
    <source>
        <dbReference type="PROSITE" id="PS50109"/>
    </source>
</evidence>
<comment type="catalytic activity">
    <reaction evidence="1">
        <text>ATP + protein L-histidine = ADP + protein N-phospho-L-histidine.</text>
        <dbReference type="EC" id="2.7.13.3"/>
    </reaction>
</comment>
<evidence type="ECO:0000313" key="12">
    <source>
        <dbReference type="Proteomes" id="UP000678374"/>
    </source>
</evidence>
<dbReference type="PANTHER" id="PTHR43047:SF72">
    <property type="entry name" value="OSMOSENSING HISTIDINE PROTEIN KINASE SLN1"/>
    <property type="match status" value="1"/>
</dbReference>
<dbReference type="InterPro" id="IPR013655">
    <property type="entry name" value="PAS_fold_3"/>
</dbReference>
<dbReference type="InterPro" id="IPR001789">
    <property type="entry name" value="Sig_transdc_resp-reg_receiver"/>
</dbReference>
<keyword evidence="4" id="KW-0808">Transferase</keyword>
<dbReference type="InterPro" id="IPR004358">
    <property type="entry name" value="Sig_transdc_His_kin-like_C"/>
</dbReference>
<keyword evidence="5" id="KW-0418">Kinase</keyword>
<dbReference type="SMART" id="SM00448">
    <property type="entry name" value="REC"/>
    <property type="match status" value="1"/>
</dbReference>
<dbReference type="InterPro" id="IPR000014">
    <property type="entry name" value="PAS"/>
</dbReference>
<dbReference type="CDD" id="cd00130">
    <property type="entry name" value="PAS"/>
    <property type="match status" value="3"/>
</dbReference>
<dbReference type="InterPro" id="IPR036097">
    <property type="entry name" value="HisK_dim/P_sf"/>
</dbReference>
<dbReference type="InterPro" id="IPR000700">
    <property type="entry name" value="PAS-assoc_C"/>
</dbReference>